<feature type="domain" description="HTH gntR-type" evidence="4">
    <location>
        <begin position="1"/>
        <end position="55"/>
    </location>
</feature>
<reference evidence="5 6" key="1">
    <citation type="submission" date="2018-05" db="EMBL/GenBank/DDBJ databases">
        <title>Rhodobacteraceae gen. nov., sp. nov. isolated from sea water.</title>
        <authorList>
            <person name="Ren Y."/>
        </authorList>
    </citation>
    <scope>NUCLEOTIDE SEQUENCE [LARGE SCALE GENOMIC DNA]</scope>
    <source>
        <strain evidence="5 6">TG-679</strain>
    </source>
</reference>
<keyword evidence="2" id="KW-0238">DNA-binding</keyword>
<organism evidence="5 6">
    <name type="scientific">Meridianimarinicoccus roseus</name>
    <dbReference type="NCBI Taxonomy" id="2072018"/>
    <lineage>
        <taxon>Bacteria</taxon>
        <taxon>Pseudomonadati</taxon>
        <taxon>Pseudomonadota</taxon>
        <taxon>Alphaproteobacteria</taxon>
        <taxon>Rhodobacterales</taxon>
        <taxon>Paracoccaceae</taxon>
        <taxon>Meridianimarinicoccus</taxon>
    </lineage>
</organism>
<dbReference type="Proteomes" id="UP000245680">
    <property type="component" value="Unassembled WGS sequence"/>
</dbReference>
<dbReference type="Gene3D" id="1.20.120.530">
    <property type="entry name" value="GntR ligand-binding domain-like"/>
    <property type="match status" value="1"/>
</dbReference>
<accession>A0A2V2LNR5</accession>
<sequence length="192" mass="21639">MIQERELRSGQPIVEVQLADMLGVSRTPLRQALQRLEGEGLLHKLESRSYVVRRVELREYLHSLKAREILEAEAAAEAIGRVDPAALASARAHLHEVQNRRPYDMLAHWQSDDEVHGLYINACTNRVIRDILKSLRVTTKLFEIERLSERLEPDSSQHESILDALEAGDAVAARAAVVAHLQSLAEFAVRVL</sequence>
<dbReference type="AlphaFoldDB" id="A0A2V2LNR5"/>
<evidence type="ECO:0000256" key="3">
    <source>
        <dbReference type="ARBA" id="ARBA00023163"/>
    </source>
</evidence>
<keyword evidence="6" id="KW-1185">Reference proteome</keyword>
<dbReference type="PRINTS" id="PR00035">
    <property type="entry name" value="HTHGNTR"/>
</dbReference>
<dbReference type="InterPro" id="IPR000524">
    <property type="entry name" value="Tscrpt_reg_HTH_GntR"/>
</dbReference>
<dbReference type="InterPro" id="IPR036388">
    <property type="entry name" value="WH-like_DNA-bd_sf"/>
</dbReference>
<keyword evidence="3" id="KW-0804">Transcription</keyword>
<evidence type="ECO:0000256" key="1">
    <source>
        <dbReference type="ARBA" id="ARBA00023015"/>
    </source>
</evidence>
<dbReference type="OrthoDB" id="7620579at2"/>
<comment type="caution">
    <text evidence="5">The sequence shown here is derived from an EMBL/GenBank/DDBJ whole genome shotgun (WGS) entry which is preliminary data.</text>
</comment>
<dbReference type="PANTHER" id="PTHR43537:SF51">
    <property type="entry name" value="HTH-TYPE TRANSCRIPTIONAL REGULATOR LGOR-RELATED"/>
    <property type="match status" value="1"/>
</dbReference>
<dbReference type="GO" id="GO:0003700">
    <property type="term" value="F:DNA-binding transcription factor activity"/>
    <property type="evidence" value="ECO:0007669"/>
    <property type="project" value="InterPro"/>
</dbReference>
<dbReference type="InterPro" id="IPR011711">
    <property type="entry name" value="GntR_C"/>
</dbReference>
<dbReference type="EMBL" id="QGKU01000003">
    <property type="protein sequence ID" value="PWR04637.1"/>
    <property type="molecule type" value="Genomic_DNA"/>
</dbReference>
<dbReference type="PROSITE" id="PS50949">
    <property type="entry name" value="HTH_GNTR"/>
    <property type="match status" value="1"/>
</dbReference>
<dbReference type="PANTHER" id="PTHR43537">
    <property type="entry name" value="TRANSCRIPTIONAL REGULATOR, GNTR FAMILY"/>
    <property type="match status" value="1"/>
</dbReference>
<keyword evidence="1" id="KW-0805">Transcription regulation</keyword>
<gene>
    <name evidence="5" type="ORF">DKT77_01230</name>
</gene>
<dbReference type="Gene3D" id="1.10.10.10">
    <property type="entry name" value="Winged helix-like DNA-binding domain superfamily/Winged helix DNA-binding domain"/>
    <property type="match status" value="1"/>
</dbReference>
<dbReference type="InterPro" id="IPR008920">
    <property type="entry name" value="TF_FadR/GntR_C"/>
</dbReference>
<dbReference type="GO" id="GO:0003677">
    <property type="term" value="F:DNA binding"/>
    <property type="evidence" value="ECO:0007669"/>
    <property type="project" value="UniProtKB-KW"/>
</dbReference>
<evidence type="ECO:0000313" key="6">
    <source>
        <dbReference type="Proteomes" id="UP000245680"/>
    </source>
</evidence>
<dbReference type="SUPFAM" id="SSF48008">
    <property type="entry name" value="GntR ligand-binding domain-like"/>
    <property type="match status" value="1"/>
</dbReference>
<name>A0A2V2LNR5_9RHOB</name>
<evidence type="ECO:0000313" key="5">
    <source>
        <dbReference type="EMBL" id="PWR04637.1"/>
    </source>
</evidence>
<dbReference type="Pfam" id="PF00392">
    <property type="entry name" value="GntR"/>
    <property type="match status" value="1"/>
</dbReference>
<evidence type="ECO:0000256" key="2">
    <source>
        <dbReference type="ARBA" id="ARBA00023125"/>
    </source>
</evidence>
<dbReference type="Pfam" id="PF07729">
    <property type="entry name" value="FCD"/>
    <property type="match status" value="1"/>
</dbReference>
<dbReference type="SMART" id="SM00345">
    <property type="entry name" value="HTH_GNTR"/>
    <property type="match status" value="1"/>
</dbReference>
<evidence type="ECO:0000259" key="4">
    <source>
        <dbReference type="PROSITE" id="PS50949"/>
    </source>
</evidence>
<dbReference type="InterPro" id="IPR036390">
    <property type="entry name" value="WH_DNA-bd_sf"/>
</dbReference>
<dbReference type="SMART" id="SM00895">
    <property type="entry name" value="FCD"/>
    <property type="match status" value="1"/>
</dbReference>
<protein>
    <submittedName>
        <fullName evidence="5">GntR family transcriptional regulator</fullName>
    </submittedName>
</protein>
<proteinExistence type="predicted"/>
<dbReference type="SUPFAM" id="SSF46785">
    <property type="entry name" value="Winged helix' DNA-binding domain"/>
    <property type="match status" value="1"/>
</dbReference>